<feature type="compositionally biased region" description="Polar residues" evidence="7">
    <location>
        <begin position="23"/>
        <end position="35"/>
    </location>
</feature>
<evidence type="ECO:0000256" key="7">
    <source>
        <dbReference type="SAM" id="MobiDB-lite"/>
    </source>
</evidence>
<dbReference type="GeneID" id="70181976"/>
<dbReference type="Pfam" id="PF10501">
    <property type="entry name" value="Ribosomal_L50"/>
    <property type="match status" value="1"/>
</dbReference>
<gene>
    <name evidence="8" type="ORF">B0I36DRAFT_311871</name>
</gene>
<accession>A0A9P9C0C4</accession>
<organism evidence="8 9">
    <name type="scientific">Microdochium trichocladiopsis</name>
    <dbReference type="NCBI Taxonomy" id="1682393"/>
    <lineage>
        <taxon>Eukaryota</taxon>
        <taxon>Fungi</taxon>
        <taxon>Dikarya</taxon>
        <taxon>Ascomycota</taxon>
        <taxon>Pezizomycotina</taxon>
        <taxon>Sordariomycetes</taxon>
        <taxon>Xylariomycetidae</taxon>
        <taxon>Xylariales</taxon>
        <taxon>Microdochiaceae</taxon>
        <taxon>Microdochium</taxon>
    </lineage>
</organism>
<dbReference type="InterPro" id="IPR018305">
    <property type="entry name" value="Ribosomal_m50"/>
</dbReference>
<dbReference type="GO" id="GO:0005739">
    <property type="term" value="C:mitochondrion"/>
    <property type="evidence" value="ECO:0007669"/>
    <property type="project" value="UniProtKB-SubCell"/>
</dbReference>
<dbReference type="EMBL" id="JAGTJQ010000001">
    <property type="protein sequence ID" value="KAH7040979.1"/>
    <property type="molecule type" value="Genomic_DNA"/>
</dbReference>
<protein>
    <recommendedName>
        <fullName evidence="6">Large ribosomal subunit protein mL50</fullName>
    </recommendedName>
</protein>
<evidence type="ECO:0000256" key="3">
    <source>
        <dbReference type="ARBA" id="ARBA00022980"/>
    </source>
</evidence>
<dbReference type="GO" id="GO:1990904">
    <property type="term" value="C:ribonucleoprotein complex"/>
    <property type="evidence" value="ECO:0007669"/>
    <property type="project" value="UniProtKB-KW"/>
</dbReference>
<feature type="region of interest" description="Disordered" evidence="7">
    <location>
        <begin position="94"/>
        <end position="114"/>
    </location>
</feature>
<keyword evidence="4" id="KW-0496">Mitochondrion</keyword>
<evidence type="ECO:0000256" key="5">
    <source>
        <dbReference type="ARBA" id="ARBA00023274"/>
    </source>
</evidence>
<comment type="subcellular location">
    <subcellularLocation>
        <location evidence="1">Mitochondrion</location>
    </subcellularLocation>
</comment>
<dbReference type="GO" id="GO:0005840">
    <property type="term" value="C:ribosome"/>
    <property type="evidence" value="ECO:0007669"/>
    <property type="project" value="UniProtKB-KW"/>
</dbReference>
<comment type="similarity">
    <text evidence="2">Belongs to the mitochondrion-specific ribosomal protein mL50 family.</text>
</comment>
<dbReference type="OrthoDB" id="6220758at2759"/>
<evidence type="ECO:0000313" key="9">
    <source>
        <dbReference type="Proteomes" id="UP000756346"/>
    </source>
</evidence>
<reference evidence="8" key="1">
    <citation type="journal article" date="2021" name="Nat. Commun.">
        <title>Genetic determinants of endophytism in the Arabidopsis root mycobiome.</title>
        <authorList>
            <person name="Mesny F."/>
            <person name="Miyauchi S."/>
            <person name="Thiergart T."/>
            <person name="Pickel B."/>
            <person name="Atanasova L."/>
            <person name="Karlsson M."/>
            <person name="Huettel B."/>
            <person name="Barry K.W."/>
            <person name="Haridas S."/>
            <person name="Chen C."/>
            <person name="Bauer D."/>
            <person name="Andreopoulos W."/>
            <person name="Pangilinan J."/>
            <person name="LaButti K."/>
            <person name="Riley R."/>
            <person name="Lipzen A."/>
            <person name="Clum A."/>
            <person name="Drula E."/>
            <person name="Henrissat B."/>
            <person name="Kohler A."/>
            <person name="Grigoriev I.V."/>
            <person name="Martin F.M."/>
            <person name="Hacquard S."/>
        </authorList>
    </citation>
    <scope>NUCLEOTIDE SEQUENCE</scope>
    <source>
        <strain evidence="8">MPI-CAGE-CH-0230</strain>
    </source>
</reference>
<evidence type="ECO:0000256" key="4">
    <source>
        <dbReference type="ARBA" id="ARBA00023128"/>
    </source>
</evidence>
<evidence type="ECO:0000256" key="6">
    <source>
        <dbReference type="ARBA" id="ARBA00035183"/>
    </source>
</evidence>
<proteinExistence type="inferred from homology"/>
<evidence type="ECO:0000313" key="8">
    <source>
        <dbReference type="EMBL" id="KAH7040979.1"/>
    </source>
</evidence>
<sequence length="373" mass="40490">MRRIAPIRQAVGQLAGIIPTTQSTIAGTPASRQALSSPRARTSTRRTTDCLYTAQPASVRFVSTTSARHNEDSLPKSLAPDHDAAVGADVLAPLDNTHYRSPPVPSQAEQPEAVSDPTYVPATVADGLETIGGLGGWWDKSENYKQTFASFKPRRKISEPAALRLALRRAVVEAFALRKAGLESLMVSSWPVGGLEQQRHALSVTVGPEGDFTGDVQAVLADLQILETSACVPPSGKSLLSEADKVDDSFWDSIALPDDGIKFAVLKRFFQLTGQRVPDINFGSVVSARSVLTIVQQPPKAQTLAQEIEVRRPELFSVPNITFAAKRITRGDKDKSLGRFKVIEEELKKRDLPLDGHGFADKNREIQRHNGGV</sequence>
<evidence type="ECO:0000256" key="1">
    <source>
        <dbReference type="ARBA" id="ARBA00004173"/>
    </source>
</evidence>
<dbReference type="RefSeq" id="XP_046019034.1">
    <property type="nucleotide sequence ID" value="XM_046152430.1"/>
</dbReference>
<keyword evidence="3" id="KW-0689">Ribosomal protein</keyword>
<keyword evidence="9" id="KW-1185">Reference proteome</keyword>
<feature type="region of interest" description="Disordered" evidence="7">
    <location>
        <begin position="23"/>
        <end position="46"/>
    </location>
</feature>
<dbReference type="Proteomes" id="UP000756346">
    <property type="component" value="Unassembled WGS sequence"/>
</dbReference>
<evidence type="ECO:0000256" key="2">
    <source>
        <dbReference type="ARBA" id="ARBA00008860"/>
    </source>
</evidence>
<dbReference type="AlphaFoldDB" id="A0A9P9C0C4"/>
<comment type="caution">
    <text evidence="8">The sequence shown here is derived from an EMBL/GenBank/DDBJ whole genome shotgun (WGS) entry which is preliminary data.</text>
</comment>
<name>A0A9P9C0C4_9PEZI</name>
<keyword evidence="5" id="KW-0687">Ribonucleoprotein</keyword>